<gene>
    <name evidence="1" type="ORF">FGO68_gene11746</name>
</gene>
<name>A0A8J8NY04_HALGN</name>
<evidence type="ECO:0000313" key="1">
    <source>
        <dbReference type="EMBL" id="TNV82694.1"/>
    </source>
</evidence>
<keyword evidence="2" id="KW-1185">Reference proteome</keyword>
<evidence type="ECO:0000313" key="2">
    <source>
        <dbReference type="Proteomes" id="UP000785679"/>
    </source>
</evidence>
<dbReference type="EMBL" id="RRYP01004654">
    <property type="protein sequence ID" value="TNV82694.1"/>
    <property type="molecule type" value="Genomic_DNA"/>
</dbReference>
<dbReference type="AlphaFoldDB" id="A0A8J8NY04"/>
<reference evidence="1" key="1">
    <citation type="submission" date="2019-06" db="EMBL/GenBank/DDBJ databases">
        <authorList>
            <person name="Zheng W."/>
        </authorList>
    </citation>
    <scope>NUCLEOTIDE SEQUENCE</scope>
    <source>
        <strain evidence="1">QDHG01</strain>
    </source>
</reference>
<organism evidence="1 2">
    <name type="scientific">Halteria grandinella</name>
    <dbReference type="NCBI Taxonomy" id="5974"/>
    <lineage>
        <taxon>Eukaryota</taxon>
        <taxon>Sar</taxon>
        <taxon>Alveolata</taxon>
        <taxon>Ciliophora</taxon>
        <taxon>Intramacronucleata</taxon>
        <taxon>Spirotrichea</taxon>
        <taxon>Stichotrichia</taxon>
        <taxon>Sporadotrichida</taxon>
        <taxon>Halteriidae</taxon>
        <taxon>Halteria</taxon>
    </lineage>
</organism>
<proteinExistence type="predicted"/>
<comment type="caution">
    <text evidence="1">The sequence shown here is derived from an EMBL/GenBank/DDBJ whole genome shotgun (WGS) entry which is preliminary data.</text>
</comment>
<dbReference type="Proteomes" id="UP000785679">
    <property type="component" value="Unassembled WGS sequence"/>
</dbReference>
<accession>A0A8J8NY04</accession>
<protein>
    <submittedName>
        <fullName evidence="1">Uncharacterized protein</fullName>
    </submittedName>
</protein>
<sequence length="78" mass="8811">MAFVISRKLSRTKTTINGLVSKAFFSVQRAHCLEAILEVVIGTEEARLCSHVKEVVMSNQTLEKAVFLLMVKVDQRFI</sequence>